<accession>A0ABS0Z8D9</accession>
<dbReference type="Gene3D" id="3.20.80.10">
    <property type="entry name" value="Regulatory factor, effector binding domain"/>
    <property type="match status" value="1"/>
</dbReference>
<gene>
    <name evidence="1" type="ORF">JHD44_04430</name>
</gene>
<protein>
    <recommendedName>
        <fullName evidence="3">Bacterial transcription activator effector binding domain-containing protein</fullName>
    </recommendedName>
</protein>
<comment type="caution">
    <text evidence="1">The sequence shown here is derived from an EMBL/GenBank/DDBJ whole genome shotgun (WGS) entry which is preliminary data.</text>
</comment>
<dbReference type="Proteomes" id="UP000598488">
    <property type="component" value="Unassembled WGS sequence"/>
</dbReference>
<dbReference type="SUPFAM" id="SSF55136">
    <property type="entry name" value="Probable bacterial effector-binding domain"/>
    <property type="match status" value="1"/>
</dbReference>
<reference evidence="1 2" key="1">
    <citation type="submission" date="2020-12" db="EMBL/GenBank/DDBJ databases">
        <title>Comparative genome analysis of fungal antagonists Marinomonas ostreistagni 398 and M. spartinae 468.</title>
        <authorList>
            <person name="Fields J.L."/>
            <person name="Mavrodi O.V."/>
            <person name="Biber P.D."/>
            <person name="Indest K.J."/>
            <person name="Mavrodi D.V."/>
        </authorList>
    </citation>
    <scope>NUCLEOTIDE SEQUENCE [LARGE SCALE GENOMIC DNA]</scope>
    <source>
        <strain evidence="1 2">USM7</strain>
    </source>
</reference>
<evidence type="ECO:0008006" key="3">
    <source>
        <dbReference type="Google" id="ProtNLM"/>
    </source>
</evidence>
<name>A0ABS0Z8D9_9GAMM</name>
<sequence>MIIGLIISVILLLFIVGYLFFTQKYVYIHHSLLLPNSSDTLLSKLEEIEFWPSWLPWTLYDDELSIETKPAHDRQIGGATIRLKGKHIGVINCLIETVHRSNSLSCSIETDSFYPSALGLQIEWGNNEEGQSLMQLKAYCTLSFWQRARQLMYQRRINADMRLLLLRLKARLEPSSDANVRFTHNGCHKLPNIDAVTKPFIVNDHSMSVQMEQGFRDLTISLGPENRPAGPSFALYEHADIRQHYFTGKLGIPIQCYSACEANPERIAFKGKYMSLIYQGSYQHLWLAWHVLYTFCRTHRLNPTHKRLNLEVYEISPRETNDSLQFVTVLYIPIM</sequence>
<evidence type="ECO:0000313" key="2">
    <source>
        <dbReference type="Proteomes" id="UP000598488"/>
    </source>
</evidence>
<dbReference type="EMBL" id="JAEMUH010000003">
    <property type="protein sequence ID" value="MBJ7549915.1"/>
    <property type="molecule type" value="Genomic_DNA"/>
</dbReference>
<organism evidence="1 2">
    <name type="scientific">Marinomonas ostreistagni</name>
    <dbReference type="NCBI Taxonomy" id="359209"/>
    <lineage>
        <taxon>Bacteria</taxon>
        <taxon>Pseudomonadati</taxon>
        <taxon>Pseudomonadota</taxon>
        <taxon>Gammaproteobacteria</taxon>
        <taxon>Oceanospirillales</taxon>
        <taxon>Oceanospirillaceae</taxon>
        <taxon>Marinomonas</taxon>
    </lineage>
</organism>
<proteinExistence type="predicted"/>
<dbReference type="InterPro" id="IPR011256">
    <property type="entry name" value="Reg_factor_effector_dom_sf"/>
</dbReference>
<evidence type="ECO:0000313" key="1">
    <source>
        <dbReference type="EMBL" id="MBJ7549915.1"/>
    </source>
</evidence>
<keyword evidence="2" id="KW-1185">Reference proteome</keyword>
<dbReference type="RefSeq" id="WP_199461460.1">
    <property type="nucleotide sequence ID" value="NZ_JAEMUH010000003.1"/>
</dbReference>